<evidence type="ECO:0000313" key="2">
    <source>
        <dbReference type="EMBL" id="KAH9306385.1"/>
    </source>
</evidence>
<protein>
    <submittedName>
        <fullName evidence="2">Uncharacterized protein</fullName>
    </submittedName>
</protein>
<feature type="region of interest" description="Disordered" evidence="1">
    <location>
        <begin position="67"/>
        <end position="95"/>
    </location>
</feature>
<sequence length="155" mass="17114">LAVAQSTAIEIEDDLILAGRIRKDVPKAKNQGSSQGNTDPMFQKMANDLIALKKQMSQQVSNVPYRDIPRWNFNNNNGAPARDRPRLTPTQPRLAIEAPPVNAAVEIVEEEEEPEEQDSPEAFEASGYADESYDDSAGDSSIGYLEYDEDECAPD</sequence>
<organism evidence="2 3">
    <name type="scientific">Taxus chinensis</name>
    <name type="common">Chinese yew</name>
    <name type="synonym">Taxus wallichiana var. chinensis</name>
    <dbReference type="NCBI Taxonomy" id="29808"/>
    <lineage>
        <taxon>Eukaryota</taxon>
        <taxon>Viridiplantae</taxon>
        <taxon>Streptophyta</taxon>
        <taxon>Embryophyta</taxon>
        <taxon>Tracheophyta</taxon>
        <taxon>Spermatophyta</taxon>
        <taxon>Pinopsida</taxon>
        <taxon>Pinidae</taxon>
        <taxon>Conifers II</taxon>
        <taxon>Cupressales</taxon>
        <taxon>Taxaceae</taxon>
        <taxon>Taxus</taxon>
    </lineage>
</organism>
<comment type="caution">
    <text evidence="2">The sequence shown here is derived from an EMBL/GenBank/DDBJ whole genome shotgun (WGS) entry which is preliminary data.</text>
</comment>
<feature type="region of interest" description="Disordered" evidence="1">
    <location>
        <begin position="108"/>
        <end position="155"/>
    </location>
</feature>
<evidence type="ECO:0000313" key="3">
    <source>
        <dbReference type="Proteomes" id="UP000824469"/>
    </source>
</evidence>
<dbReference type="AlphaFoldDB" id="A0AA38FLR7"/>
<name>A0AA38FLR7_TAXCH</name>
<feature type="compositionally biased region" description="Acidic residues" evidence="1">
    <location>
        <begin position="146"/>
        <end position="155"/>
    </location>
</feature>
<proteinExistence type="predicted"/>
<reference evidence="2 3" key="1">
    <citation type="journal article" date="2021" name="Nat. Plants">
        <title>The Taxus genome provides insights into paclitaxel biosynthesis.</title>
        <authorList>
            <person name="Xiong X."/>
            <person name="Gou J."/>
            <person name="Liao Q."/>
            <person name="Li Y."/>
            <person name="Zhou Q."/>
            <person name="Bi G."/>
            <person name="Li C."/>
            <person name="Du R."/>
            <person name="Wang X."/>
            <person name="Sun T."/>
            <person name="Guo L."/>
            <person name="Liang H."/>
            <person name="Lu P."/>
            <person name="Wu Y."/>
            <person name="Zhang Z."/>
            <person name="Ro D.K."/>
            <person name="Shang Y."/>
            <person name="Huang S."/>
            <person name="Yan J."/>
        </authorList>
    </citation>
    <scope>NUCLEOTIDE SEQUENCE [LARGE SCALE GENOMIC DNA]</scope>
    <source>
        <strain evidence="2">Ta-2019</strain>
    </source>
</reference>
<accession>A0AA38FLR7</accession>
<evidence type="ECO:0000256" key="1">
    <source>
        <dbReference type="SAM" id="MobiDB-lite"/>
    </source>
</evidence>
<feature type="non-terminal residue" evidence="2">
    <location>
        <position position="155"/>
    </location>
</feature>
<keyword evidence="3" id="KW-1185">Reference proteome</keyword>
<dbReference type="EMBL" id="JAHRHJ020000008">
    <property type="protein sequence ID" value="KAH9306385.1"/>
    <property type="molecule type" value="Genomic_DNA"/>
</dbReference>
<dbReference type="Proteomes" id="UP000824469">
    <property type="component" value="Unassembled WGS sequence"/>
</dbReference>
<gene>
    <name evidence="2" type="ORF">KI387_010789</name>
</gene>
<feature type="compositionally biased region" description="Acidic residues" evidence="1">
    <location>
        <begin position="108"/>
        <end position="121"/>
    </location>
</feature>
<feature type="non-terminal residue" evidence="2">
    <location>
        <position position="1"/>
    </location>
</feature>